<dbReference type="PANTHER" id="PTHR43537:SF5">
    <property type="entry name" value="UXU OPERON TRANSCRIPTIONAL REGULATOR"/>
    <property type="match status" value="1"/>
</dbReference>
<comment type="caution">
    <text evidence="5">The sequence shown here is derived from an EMBL/GenBank/DDBJ whole genome shotgun (WGS) entry which is preliminary data.</text>
</comment>
<dbReference type="InterPro" id="IPR036390">
    <property type="entry name" value="WH_DNA-bd_sf"/>
</dbReference>
<keyword evidence="2" id="KW-0238">DNA-binding</keyword>
<keyword evidence="6" id="KW-1185">Reference proteome</keyword>
<dbReference type="PANTHER" id="PTHR43537">
    <property type="entry name" value="TRANSCRIPTIONAL REGULATOR, GNTR FAMILY"/>
    <property type="match status" value="1"/>
</dbReference>
<keyword evidence="1" id="KW-0805">Transcription regulation</keyword>
<dbReference type="RefSeq" id="WP_267653750.1">
    <property type="nucleotide sequence ID" value="NZ_JAOVZR010000001.1"/>
</dbReference>
<dbReference type="SMART" id="SM00345">
    <property type="entry name" value="HTH_GNTR"/>
    <property type="match status" value="1"/>
</dbReference>
<protein>
    <submittedName>
        <fullName evidence="5">FCD domain-containing protein</fullName>
    </submittedName>
</protein>
<evidence type="ECO:0000259" key="4">
    <source>
        <dbReference type="PROSITE" id="PS50949"/>
    </source>
</evidence>
<feature type="domain" description="HTH gntR-type" evidence="4">
    <location>
        <begin position="14"/>
        <end position="82"/>
    </location>
</feature>
<proteinExistence type="predicted"/>
<dbReference type="InterPro" id="IPR000524">
    <property type="entry name" value="Tscrpt_reg_HTH_GntR"/>
</dbReference>
<sequence length="234" mass="25835">MPSLSLQDIDRKSRKPSHIVDAAIEKFLERPDIGPGSKLPTERALAAELNVARSAVRVALARLELQGRVVRITGSGTYVADPDPLAKPEISTAAGDSSPIEIMEARLLIEPCLAGPVVARGNSADLAAIRHAMNQAVEAVDFEMFEYWDGVFHHAIAEATHNQLLIDVYQTITTSREQADWGDMKRSSFTEERRQTYNREHGEIIAALQTRNTARAEAAVRAHLLTVRHNLLEL</sequence>
<evidence type="ECO:0000313" key="5">
    <source>
        <dbReference type="EMBL" id="MCY0148175.1"/>
    </source>
</evidence>
<accession>A0ABT3Z8S0</accession>
<dbReference type="Pfam" id="PF07729">
    <property type="entry name" value="FCD"/>
    <property type="match status" value="1"/>
</dbReference>
<reference evidence="5" key="1">
    <citation type="submission" date="2022-10" db="EMBL/GenBank/DDBJ databases">
        <title>Hoeflea sp. G2-23, isolated from marine algae.</title>
        <authorList>
            <person name="Kristyanto S."/>
            <person name="Kim J.M."/>
            <person name="Jeon C.O."/>
        </authorList>
    </citation>
    <scope>NUCLEOTIDE SEQUENCE</scope>
    <source>
        <strain evidence="5">G2-23</strain>
    </source>
</reference>
<organism evidence="5 6">
    <name type="scientific">Hoeflea algicola</name>
    <dbReference type="NCBI Taxonomy" id="2983763"/>
    <lineage>
        <taxon>Bacteria</taxon>
        <taxon>Pseudomonadati</taxon>
        <taxon>Pseudomonadota</taxon>
        <taxon>Alphaproteobacteria</taxon>
        <taxon>Hyphomicrobiales</taxon>
        <taxon>Rhizobiaceae</taxon>
        <taxon>Hoeflea</taxon>
    </lineage>
</organism>
<dbReference type="InterPro" id="IPR008920">
    <property type="entry name" value="TF_FadR/GntR_C"/>
</dbReference>
<dbReference type="EMBL" id="JAOVZR010000001">
    <property type="protein sequence ID" value="MCY0148175.1"/>
    <property type="molecule type" value="Genomic_DNA"/>
</dbReference>
<dbReference type="Proteomes" id="UP001073227">
    <property type="component" value="Unassembled WGS sequence"/>
</dbReference>
<dbReference type="SUPFAM" id="SSF46785">
    <property type="entry name" value="Winged helix' DNA-binding domain"/>
    <property type="match status" value="1"/>
</dbReference>
<evidence type="ECO:0000256" key="2">
    <source>
        <dbReference type="ARBA" id="ARBA00023125"/>
    </source>
</evidence>
<dbReference type="Gene3D" id="1.20.120.530">
    <property type="entry name" value="GntR ligand-binding domain-like"/>
    <property type="match status" value="1"/>
</dbReference>
<dbReference type="InterPro" id="IPR011711">
    <property type="entry name" value="GntR_C"/>
</dbReference>
<dbReference type="PROSITE" id="PS50949">
    <property type="entry name" value="HTH_GNTR"/>
    <property type="match status" value="1"/>
</dbReference>
<dbReference type="CDD" id="cd07377">
    <property type="entry name" value="WHTH_GntR"/>
    <property type="match status" value="1"/>
</dbReference>
<evidence type="ECO:0000313" key="6">
    <source>
        <dbReference type="Proteomes" id="UP001073227"/>
    </source>
</evidence>
<dbReference type="SMART" id="SM00895">
    <property type="entry name" value="FCD"/>
    <property type="match status" value="1"/>
</dbReference>
<dbReference type="Pfam" id="PF00392">
    <property type="entry name" value="GntR"/>
    <property type="match status" value="1"/>
</dbReference>
<dbReference type="Gene3D" id="1.10.10.10">
    <property type="entry name" value="Winged helix-like DNA-binding domain superfamily/Winged helix DNA-binding domain"/>
    <property type="match status" value="1"/>
</dbReference>
<dbReference type="PRINTS" id="PR00035">
    <property type="entry name" value="HTHGNTR"/>
</dbReference>
<gene>
    <name evidence="5" type="ORF">OEG84_10730</name>
</gene>
<dbReference type="SUPFAM" id="SSF48008">
    <property type="entry name" value="GntR ligand-binding domain-like"/>
    <property type="match status" value="1"/>
</dbReference>
<evidence type="ECO:0000256" key="3">
    <source>
        <dbReference type="ARBA" id="ARBA00023163"/>
    </source>
</evidence>
<evidence type="ECO:0000256" key="1">
    <source>
        <dbReference type="ARBA" id="ARBA00023015"/>
    </source>
</evidence>
<dbReference type="InterPro" id="IPR036388">
    <property type="entry name" value="WH-like_DNA-bd_sf"/>
</dbReference>
<keyword evidence="3" id="KW-0804">Transcription</keyword>
<name>A0ABT3Z8S0_9HYPH</name>